<protein>
    <submittedName>
        <fullName evidence="1">Uncharacterized protein</fullName>
    </submittedName>
</protein>
<proteinExistence type="predicted"/>
<evidence type="ECO:0000313" key="1">
    <source>
        <dbReference type="EMBL" id="JAD76292.1"/>
    </source>
</evidence>
<reference evidence="1" key="1">
    <citation type="submission" date="2014-09" db="EMBL/GenBank/DDBJ databases">
        <authorList>
            <person name="Magalhaes I.L.F."/>
            <person name="Oliveira U."/>
            <person name="Santos F.R."/>
            <person name="Vidigal T.H.D.A."/>
            <person name="Brescovit A.D."/>
            <person name="Santos A.J."/>
        </authorList>
    </citation>
    <scope>NUCLEOTIDE SEQUENCE</scope>
    <source>
        <tissue evidence="1">Shoot tissue taken approximately 20 cm above the soil surface</tissue>
    </source>
</reference>
<dbReference type="EMBL" id="GBRH01221603">
    <property type="protein sequence ID" value="JAD76292.1"/>
    <property type="molecule type" value="Transcribed_RNA"/>
</dbReference>
<accession>A0A0A9VF72</accession>
<reference evidence="1" key="2">
    <citation type="journal article" date="2015" name="Data Brief">
        <title>Shoot transcriptome of the giant reed, Arundo donax.</title>
        <authorList>
            <person name="Barrero R.A."/>
            <person name="Guerrero F.D."/>
            <person name="Moolhuijzen P."/>
            <person name="Goolsby J.A."/>
            <person name="Tidwell J."/>
            <person name="Bellgard S.E."/>
            <person name="Bellgard M.I."/>
        </authorList>
    </citation>
    <scope>NUCLEOTIDE SEQUENCE</scope>
    <source>
        <tissue evidence="1">Shoot tissue taken approximately 20 cm above the soil surface</tissue>
    </source>
</reference>
<organism evidence="1">
    <name type="scientific">Arundo donax</name>
    <name type="common">Giant reed</name>
    <name type="synonym">Donax arundinaceus</name>
    <dbReference type="NCBI Taxonomy" id="35708"/>
    <lineage>
        <taxon>Eukaryota</taxon>
        <taxon>Viridiplantae</taxon>
        <taxon>Streptophyta</taxon>
        <taxon>Embryophyta</taxon>
        <taxon>Tracheophyta</taxon>
        <taxon>Spermatophyta</taxon>
        <taxon>Magnoliopsida</taxon>
        <taxon>Liliopsida</taxon>
        <taxon>Poales</taxon>
        <taxon>Poaceae</taxon>
        <taxon>PACMAD clade</taxon>
        <taxon>Arundinoideae</taxon>
        <taxon>Arundineae</taxon>
        <taxon>Arundo</taxon>
    </lineage>
</organism>
<name>A0A0A9VF72_ARUDO</name>
<sequence>MLKVLAEILGNGPLRLLNERSTRARPLMVASESGKTPDKLLLFSFR</sequence>
<dbReference type="AlphaFoldDB" id="A0A0A9VF72"/>